<name>A0A8X6FLD9_TRICU</name>
<feature type="compositionally biased region" description="Basic and acidic residues" evidence="1">
    <location>
        <begin position="129"/>
        <end position="140"/>
    </location>
</feature>
<proteinExistence type="predicted"/>
<evidence type="ECO:0000256" key="1">
    <source>
        <dbReference type="SAM" id="MobiDB-lite"/>
    </source>
</evidence>
<dbReference type="AlphaFoldDB" id="A0A8X6FLD9"/>
<evidence type="ECO:0000313" key="3">
    <source>
        <dbReference type="Proteomes" id="UP000887116"/>
    </source>
</evidence>
<protein>
    <submittedName>
        <fullName evidence="2">Uncharacterized protein</fullName>
    </submittedName>
</protein>
<gene>
    <name evidence="2" type="ORF">TNCT_136461</name>
</gene>
<feature type="compositionally biased region" description="Basic and acidic residues" evidence="1">
    <location>
        <begin position="108"/>
        <end position="120"/>
    </location>
</feature>
<feature type="region of interest" description="Disordered" evidence="1">
    <location>
        <begin position="99"/>
        <end position="140"/>
    </location>
</feature>
<accession>A0A8X6FLD9</accession>
<dbReference type="EMBL" id="BMAO01012711">
    <property type="protein sequence ID" value="GFQ83422.1"/>
    <property type="molecule type" value="Genomic_DNA"/>
</dbReference>
<reference evidence="2" key="1">
    <citation type="submission" date="2020-07" db="EMBL/GenBank/DDBJ databases">
        <title>Multicomponent nature underlies the extraordinary mechanical properties of spider dragline silk.</title>
        <authorList>
            <person name="Kono N."/>
            <person name="Nakamura H."/>
            <person name="Mori M."/>
            <person name="Yoshida Y."/>
            <person name="Ohtoshi R."/>
            <person name="Malay A.D."/>
            <person name="Moran D.A.P."/>
            <person name="Tomita M."/>
            <person name="Numata K."/>
            <person name="Arakawa K."/>
        </authorList>
    </citation>
    <scope>NUCLEOTIDE SEQUENCE</scope>
</reference>
<organism evidence="2 3">
    <name type="scientific">Trichonephila clavata</name>
    <name type="common">Joro spider</name>
    <name type="synonym">Nephila clavata</name>
    <dbReference type="NCBI Taxonomy" id="2740835"/>
    <lineage>
        <taxon>Eukaryota</taxon>
        <taxon>Metazoa</taxon>
        <taxon>Ecdysozoa</taxon>
        <taxon>Arthropoda</taxon>
        <taxon>Chelicerata</taxon>
        <taxon>Arachnida</taxon>
        <taxon>Araneae</taxon>
        <taxon>Araneomorphae</taxon>
        <taxon>Entelegynae</taxon>
        <taxon>Araneoidea</taxon>
        <taxon>Nephilidae</taxon>
        <taxon>Trichonephila</taxon>
    </lineage>
</organism>
<keyword evidence="3" id="KW-1185">Reference proteome</keyword>
<dbReference type="Proteomes" id="UP000887116">
    <property type="component" value="Unassembled WGS sequence"/>
</dbReference>
<sequence>MTQGIYEAEVSSGILLEKAQKNIGDSQGNITSCRNKVGTIGTKDEEVIAEMDKGSMVADSFCSEQECCAEWGVYGSDTHTWQWIEHTWGNLATGQTLYEGSGSGSDIYRGRDPATRETRPDWTGQKEGSGSEKTGDKKNVVEEKKDCWTMDFAIC</sequence>
<comment type="caution">
    <text evidence="2">The sequence shown here is derived from an EMBL/GenBank/DDBJ whole genome shotgun (WGS) entry which is preliminary data.</text>
</comment>
<evidence type="ECO:0000313" key="2">
    <source>
        <dbReference type="EMBL" id="GFQ83422.1"/>
    </source>
</evidence>